<keyword evidence="5" id="KW-1185">Reference proteome</keyword>
<organism evidence="4 5">
    <name type="scientific">Thermoanaerobacterium xylanolyticum (strain ATCC 49914 / DSM 7097 / LX-11)</name>
    <dbReference type="NCBI Taxonomy" id="858215"/>
    <lineage>
        <taxon>Bacteria</taxon>
        <taxon>Bacillati</taxon>
        <taxon>Bacillota</taxon>
        <taxon>Clostridia</taxon>
        <taxon>Thermoanaerobacterales</taxon>
        <taxon>Thermoanaerobacteraceae</taxon>
        <taxon>Thermoanaerobacterium</taxon>
    </lineage>
</organism>
<feature type="domain" description="SLH" evidence="3">
    <location>
        <begin position="581"/>
        <end position="637"/>
    </location>
</feature>
<dbReference type="PANTHER" id="PTHR43308">
    <property type="entry name" value="OUTER MEMBRANE PROTEIN ALPHA-RELATED"/>
    <property type="match status" value="1"/>
</dbReference>
<feature type="region of interest" description="Disordered" evidence="2">
    <location>
        <begin position="268"/>
        <end position="294"/>
    </location>
</feature>
<proteinExistence type="predicted"/>
<reference evidence="4" key="1">
    <citation type="submission" date="2011-05" db="EMBL/GenBank/DDBJ databases">
        <title>Complete sequence of Thermoanaerobacterium xylanolyticum LX-11.</title>
        <authorList>
            <consortium name="US DOE Joint Genome Institute"/>
            <person name="Lucas S."/>
            <person name="Han J."/>
            <person name="Lapidus A."/>
            <person name="Cheng J.-F."/>
            <person name="Goodwin L."/>
            <person name="Pitluck S."/>
            <person name="Peters L."/>
            <person name="Mikhailova N."/>
            <person name="Lu M."/>
            <person name="Han C."/>
            <person name="Tapia R."/>
            <person name="Land M."/>
            <person name="Hauser L."/>
            <person name="Kyrpides N."/>
            <person name="Ivanova N."/>
            <person name="Pagani I."/>
            <person name="Hemme C."/>
            <person name="Woyke T."/>
        </authorList>
    </citation>
    <scope>NUCLEOTIDE SEQUENCE</scope>
    <source>
        <strain evidence="4">LX-11</strain>
    </source>
</reference>
<feature type="domain" description="SLH" evidence="3">
    <location>
        <begin position="510"/>
        <end position="573"/>
    </location>
</feature>
<dbReference type="eggNOG" id="COG1657">
    <property type="taxonomic scope" value="Bacteria"/>
</dbReference>
<dbReference type="PROSITE" id="PS51272">
    <property type="entry name" value="SLH"/>
    <property type="match status" value="3"/>
</dbReference>
<feature type="compositionally biased region" description="Gly residues" evidence="2">
    <location>
        <begin position="274"/>
        <end position="290"/>
    </location>
</feature>
<dbReference type="Pfam" id="PF00395">
    <property type="entry name" value="SLH"/>
    <property type="match status" value="3"/>
</dbReference>
<dbReference type="InterPro" id="IPR051465">
    <property type="entry name" value="Cell_Envelope_Struct_Comp"/>
</dbReference>
<gene>
    <name evidence="4" type="ordered locus">Thexy_1703</name>
</gene>
<dbReference type="Proteomes" id="UP000007239">
    <property type="component" value="Chromosome"/>
</dbReference>
<dbReference type="STRING" id="858215.Thexy_1703"/>
<evidence type="ECO:0000313" key="5">
    <source>
        <dbReference type="Proteomes" id="UP000007239"/>
    </source>
</evidence>
<evidence type="ECO:0000256" key="1">
    <source>
        <dbReference type="ARBA" id="ARBA00022737"/>
    </source>
</evidence>
<dbReference type="EMBL" id="CP002739">
    <property type="protein sequence ID" value="AEF17731.1"/>
    <property type="molecule type" value="Genomic_DNA"/>
</dbReference>
<evidence type="ECO:0000256" key="2">
    <source>
        <dbReference type="SAM" id="MobiDB-lite"/>
    </source>
</evidence>
<dbReference type="KEGG" id="txy:Thexy_1703"/>
<dbReference type="HOGENOM" id="CLU_411516_0_0_9"/>
<evidence type="ECO:0000259" key="3">
    <source>
        <dbReference type="PROSITE" id="PS51272"/>
    </source>
</evidence>
<sequence>MKRFSLSKIILAFVLSLTLIFPYLNVTALADSVTITQDQLNIVNPFITQAATTFASLPYNQREEVVQKVRNFVNGNISQTTSNLLNSIANTLSSINTTNYNVTADNIVLLAQAMKTFITSDKRKSILDQIESGTITDVTLKPKDIDTDALSSFNDAHSNVINFLIDNVQTGSLLNLIQEHHNNLRIDDNFKVYYALGDTVYSLDDISKNQDLKDLANELLKDMGNNLTLDDIVTAADSFSSAARGLSSDNQNLLRAVLNAYGIQNYTPSNGSGNNSGGSSGSGTIGGGSSSSGTEVTEVGTLVASSNVDLTKETTVASSDNAISLYIPAGVITNNDGSTLKVSINVLDDTQAKTIADKVNIASLTLLGKVYEFYFKATKDGKDTYISSFDKPITVKLSLNGIDTTKYDPKKISLFKIDNDTAIYKGGKYDKTTNTITTKLYGFSTYALMYYNKTFKDISNHWAKSDIEYMASKHITDGITSDTFNPEGNVTRAQFAAFLIKLLNVPYQTKATPFTDVKSSDWYYNDVTTAYNIGLVKGISSDKFAPNDNITREQMAAMALDALKYMGKDTAISQDEVTKFLAQYKDTKDVSGWAKEAVAASVKYNIMNGMTQVTYSPLSTSTRAQAIAVISRLFDMQ</sequence>
<accession>F6BI57</accession>
<dbReference type="PANTHER" id="PTHR43308:SF5">
    <property type="entry name" value="S-LAYER PROTEIN _ PEPTIDOGLYCAN ENDO-BETA-N-ACETYLGLUCOSAMINIDASE"/>
    <property type="match status" value="1"/>
</dbReference>
<dbReference type="AlphaFoldDB" id="F6BI57"/>
<keyword evidence="1" id="KW-0677">Repeat</keyword>
<feature type="domain" description="SLH" evidence="3">
    <location>
        <begin position="450"/>
        <end position="508"/>
    </location>
</feature>
<evidence type="ECO:0000313" key="4">
    <source>
        <dbReference type="EMBL" id="AEF17731.1"/>
    </source>
</evidence>
<name>F6BI57_THEXL</name>
<dbReference type="InterPro" id="IPR001119">
    <property type="entry name" value="SLH_dom"/>
</dbReference>
<protein>
    <submittedName>
        <fullName evidence="4">S-layer domain-containing protein</fullName>
    </submittedName>
</protein>